<reference evidence="1" key="1">
    <citation type="submission" date="2023-03" db="EMBL/GenBank/DDBJ databases">
        <authorList>
            <person name="Steffen K."/>
            <person name="Cardenas P."/>
        </authorList>
    </citation>
    <scope>NUCLEOTIDE SEQUENCE</scope>
</reference>
<evidence type="ECO:0000313" key="2">
    <source>
        <dbReference type="Proteomes" id="UP001174909"/>
    </source>
</evidence>
<proteinExistence type="predicted"/>
<comment type="caution">
    <text evidence="1">The sequence shown here is derived from an EMBL/GenBank/DDBJ whole genome shotgun (WGS) entry which is preliminary data.</text>
</comment>
<keyword evidence="2" id="KW-1185">Reference proteome</keyword>
<sequence>MYCYFYSDREVASTKCWERCCGPQRAKLYFTFLHTSYCTCVLSVCKFF</sequence>
<evidence type="ECO:0000313" key="1">
    <source>
        <dbReference type="EMBL" id="CAI8046592.1"/>
    </source>
</evidence>
<feature type="non-terminal residue" evidence="1">
    <location>
        <position position="48"/>
    </location>
</feature>
<organism evidence="1 2">
    <name type="scientific">Geodia barretti</name>
    <name type="common">Barrett's horny sponge</name>
    <dbReference type="NCBI Taxonomy" id="519541"/>
    <lineage>
        <taxon>Eukaryota</taxon>
        <taxon>Metazoa</taxon>
        <taxon>Porifera</taxon>
        <taxon>Demospongiae</taxon>
        <taxon>Heteroscleromorpha</taxon>
        <taxon>Tetractinellida</taxon>
        <taxon>Astrophorina</taxon>
        <taxon>Geodiidae</taxon>
        <taxon>Geodia</taxon>
    </lineage>
</organism>
<dbReference type="EMBL" id="CASHTH010003575">
    <property type="protein sequence ID" value="CAI8046592.1"/>
    <property type="molecule type" value="Genomic_DNA"/>
</dbReference>
<gene>
    <name evidence="1" type="ORF">GBAR_LOCUS25778</name>
</gene>
<accession>A0AA35TEQ9</accession>
<dbReference type="Proteomes" id="UP001174909">
    <property type="component" value="Unassembled WGS sequence"/>
</dbReference>
<name>A0AA35TEQ9_GEOBA</name>
<protein>
    <submittedName>
        <fullName evidence="1">Uncharacterized protein</fullName>
    </submittedName>
</protein>
<dbReference type="AlphaFoldDB" id="A0AA35TEQ9"/>